<organism evidence="2">
    <name type="scientific">marine sediment metagenome</name>
    <dbReference type="NCBI Taxonomy" id="412755"/>
    <lineage>
        <taxon>unclassified sequences</taxon>
        <taxon>metagenomes</taxon>
        <taxon>ecological metagenomes</taxon>
    </lineage>
</organism>
<feature type="region of interest" description="Disordered" evidence="1">
    <location>
        <begin position="1"/>
        <end position="54"/>
    </location>
</feature>
<comment type="caution">
    <text evidence="2">The sequence shown here is derived from an EMBL/GenBank/DDBJ whole genome shotgun (WGS) entry which is preliminary data.</text>
</comment>
<proteinExistence type="predicted"/>
<name>X1J1U9_9ZZZZ</name>
<sequence length="125" mass="14644">MAQDDQIEALNEALADQPSAADRRGGEDRRSGKPNNYCGPERRGSRDRRVLRDRRSGFDRRRDLRRKEDQAAFQKRVEEGDLTLEEIEFVRAIDRYKQKFNRPFPTWSEVLAIVKELGYTKDSLS</sequence>
<accession>X1J1U9</accession>
<gene>
    <name evidence="2" type="ORF">S03H2_52134</name>
</gene>
<dbReference type="EMBL" id="BARU01033108">
    <property type="protein sequence ID" value="GAH63758.1"/>
    <property type="molecule type" value="Genomic_DNA"/>
</dbReference>
<evidence type="ECO:0000256" key="1">
    <source>
        <dbReference type="SAM" id="MobiDB-lite"/>
    </source>
</evidence>
<evidence type="ECO:0000313" key="2">
    <source>
        <dbReference type="EMBL" id="GAH63758.1"/>
    </source>
</evidence>
<dbReference type="AlphaFoldDB" id="X1J1U9"/>
<feature type="compositionally biased region" description="Basic and acidic residues" evidence="1">
    <location>
        <begin position="40"/>
        <end position="54"/>
    </location>
</feature>
<protein>
    <submittedName>
        <fullName evidence="2">Uncharacterized protein</fullName>
    </submittedName>
</protein>
<reference evidence="2" key="1">
    <citation type="journal article" date="2014" name="Front. Microbiol.">
        <title>High frequency of phylogenetically diverse reductive dehalogenase-homologous genes in deep subseafloor sedimentary metagenomes.</title>
        <authorList>
            <person name="Kawai M."/>
            <person name="Futagami T."/>
            <person name="Toyoda A."/>
            <person name="Takaki Y."/>
            <person name="Nishi S."/>
            <person name="Hori S."/>
            <person name="Arai W."/>
            <person name="Tsubouchi T."/>
            <person name="Morono Y."/>
            <person name="Uchiyama I."/>
            <person name="Ito T."/>
            <person name="Fujiyama A."/>
            <person name="Inagaki F."/>
            <person name="Takami H."/>
        </authorList>
    </citation>
    <scope>NUCLEOTIDE SEQUENCE</scope>
    <source>
        <strain evidence="2">Expedition CK06-06</strain>
    </source>
</reference>
<feature type="compositionally biased region" description="Basic and acidic residues" evidence="1">
    <location>
        <begin position="21"/>
        <end position="31"/>
    </location>
</feature>